<dbReference type="PANTHER" id="PTHR45975">
    <property type="entry name" value="NUCLEOSOME-REMODELING FACTOR SUBUNIT BPTF"/>
    <property type="match status" value="1"/>
</dbReference>
<feature type="domain" description="PHD-type" evidence="8">
    <location>
        <begin position="340"/>
        <end position="387"/>
    </location>
</feature>
<dbReference type="InterPro" id="IPR013083">
    <property type="entry name" value="Znf_RING/FYVE/PHD"/>
</dbReference>
<feature type="domain" description="DDT" evidence="9">
    <location>
        <begin position="190"/>
        <end position="250"/>
    </location>
</feature>
<dbReference type="Ensembl" id="ENSCINT00000021230.3">
    <property type="protein sequence ID" value="ENSCINP00000021230.3"/>
    <property type="gene ID" value="ENSCING00000022802.1"/>
</dbReference>
<evidence type="ECO:0008006" key="12">
    <source>
        <dbReference type="Google" id="ProtNLM"/>
    </source>
</evidence>
<dbReference type="InterPro" id="IPR011011">
    <property type="entry name" value="Znf_FYVE_PHD"/>
</dbReference>
<proteinExistence type="predicted"/>
<dbReference type="SMART" id="SM00571">
    <property type="entry name" value="DDT"/>
    <property type="match status" value="1"/>
</dbReference>
<keyword evidence="11" id="KW-1185">Reference proteome</keyword>
<keyword evidence="2" id="KW-0479">Metal-binding</keyword>
<dbReference type="InterPro" id="IPR019786">
    <property type="entry name" value="Zinc_finger_PHD-type_CS"/>
</dbReference>
<sequence length="462" mass="52311">MPKRGEDGTPSPSEGGEGRLRLELRKLTNSAGWISATRESSTPSSRASTPHSNSSNTQSSIHPRKRGRPPGSLNKKKPNKNDKSSTRKKRTKKDKPKKFKMVLEKDDDYEVDYLSSEESDVDSLSSATPRKPPSIGSLSGDDGYLDKEDLSSVEGCLSPWRLTEEEVDLPMEDVPKLDLPPSSIDLLIPNNLLMSALAVYEILKHFRNPLRLSPMLFEDFCAALVCRETTVLLNECHITLIKALLKEDEASGTVFVPSDQKDAHNAALYFIDYLTWPEVVRAYVESYGEFPDVIKVLVEPEYPRVDADKKLKVLQLLTDLYMGSTKIRDELMMNGAIQYDDHCRVCHQLGDLLCCETCPAVYHLACCNPPLQEVPDDEWQCEVCVAHKLNGVVNCEQDMEVNGQYLRHEPVGVDRNGRKYWFLARRLIVEGEYEVIYYSTKEQFDYLRSKLDGEKHEAILCE</sequence>
<dbReference type="Gene3D" id="3.30.40.10">
    <property type="entry name" value="Zinc/RING finger domain, C3HC4 (zinc finger)"/>
    <property type="match status" value="1"/>
</dbReference>
<evidence type="ECO:0000259" key="9">
    <source>
        <dbReference type="PROSITE" id="PS50827"/>
    </source>
</evidence>
<keyword evidence="3 6" id="KW-0863">Zinc-finger</keyword>
<dbReference type="FunFam" id="3.30.40.10:FF:000036">
    <property type="entry name" value="nucleosome-remodeling factor subunit BPTF isoform X1"/>
    <property type="match status" value="1"/>
</dbReference>
<feature type="compositionally biased region" description="Basic and acidic residues" evidence="7">
    <location>
        <begin position="16"/>
        <end position="26"/>
    </location>
</feature>
<evidence type="ECO:0000256" key="2">
    <source>
        <dbReference type="ARBA" id="ARBA00022723"/>
    </source>
</evidence>
<dbReference type="Pfam" id="PF02791">
    <property type="entry name" value="DDT"/>
    <property type="match status" value="1"/>
</dbReference>
<dbReference type="Proteomes" id="UP000008144">
    <property type="component" value="Unassembled WGS sequence"/>
</dbReference>
<dbReference type="GeneTree" id="ENSGT00940000168538"/>
<dbReference type="HOGENOM" id="CLU_047500_0_0_1"/>
<reference evidence="11" key="1">
    <citation type="journal article" date="2002" name="Science">
        <title>The draft genome of Ciona intestinalis: insights into chordate and vertebrate origins.</title>
        <authorList>
            <person name="Dehal P."/>
            <person name="Satou Y."/>
            <person name="Campbell R.K."/>
            <person name="Chapman J."/>
            <person name="Degnan B."/>
            <person name="De Tomaso A."/>
            <person name="Davidson B."/>
            <person name="Di Gregorio A."/>
            <person name="Gelpke M."/>
            <person name="Goodstein D.M."/>
            <person name="Harafuji N."/>
            <person name="Hastings K.E."/>
            <person name="Ho I."/>
            <person name="Hotta K."/>
            <person name="Huang W."/>
            <person name="Kawashima T."/>
            <person name="Lemaire P."/>
            <person name="Martinez D."/>
            <person name="Meinertzhagen I.A."/>
            <person name="Necula S."/>
            <person name="Nonaka M."/>
            <person name="Putnam N."/>
            <person name="Rash S."/>
            <person name="Saiga H."/>
            <person name="Satake M."/>
            <person name="Terry A."/>
            <person name="Yamada L."/>
            <person name="Wang H.G."/>
            <person name="Awazu S."/>
            <person name="Azumi K."/>
            <person name="Boore J."/>
            <person name="Branno M."/>
            <person name="Chin-Bow S."/>
            <person name="DeSantis R."/>
            <person name="Doyle S."/>
            <person name="Francino P."/>
            <person name="Keys D.N."/>
            <person name="Haga S."/>
            <person name="Hayashi H."/>
            <person name="Hino K."/>
            <person name="Imai K.S."/>
            <person name="Inaba K."/>
            <person name="Kano S."/>
            <person name="Kobayashi K."/>
            <person name="Kobayashi M."/>
            <person name="Lee B.I."/>
            <person name="Makabe K.W."/>
            <person name="Manohar C."/>
            <person name="Matassi G."/>
            <person name="Medina M."/>
            <person name="Mochizuki Y."/>
            <person name="Mount S."/>
            <person name="Morishita T."/>
            <person name="Miura S."/>
            <person name="Nakayama A."/>
            <person name="Nishizaka S."/>
            <person name="Nomoto H."/>
            <person name="Ohta F."/>
            <person name="Oishi K."/>
            <person name="Rigoutsos I."/>
            <person name="Sano M."/>
            <person name="Sasaki A."/>
            <person name="Sasakura Y."/>
            <person name="Shoguchi E."/>
            <person name="Shin-i T."/>
            <person name="Spagnuolo A."/>
            <person name="Stainier D."/>
            <person name="Suzuki M.M."/>
            <person name="Tassy O."/>
            <person name="Takatori N."/>
            <person name="Tokuoka M."/>
            <person name="Yagi K."/>
            <person name="Yoshizaki F."/>
            <person name="Wada S."/>
            <person name="Zhang C."/>
            <person name="Hyatt P.D."/>
            <person name="Larimer F."/>
            <person name="Detter C."/>
            <person name="Doggett N."/>
            <person name="Glavina T."/>
            <person name="Hawkins T."/>
            <person name="Richardson P."/>
            <person name="Lucas S."/>
            <person name="Kohara Y."/>
            <person name="Levine M."/>
            <person name="Satoh N."/>
            <person name="Rokhsar D.S."/>
        </authorList>
    </citation>
    <scope>NUCLEOTIDE SEQUENCE [LARGE SCALE GENOMIC DNA]</scope>
</reference>
<feature type="compositionally biased region" description="Basic residues" evidence="7">
    <location>
        <begin position="62"/>
        <end position="78"/>
    </location>
</feature>
<accession>F6ZDZ6</accession>
<dbReference type="InterPro" id="IPR038028">
    <property type="entry name" value="BPTF"/>
</dbReference>
<evidence type="ECO:0000313" key="11">
    <source>
        <dbReference type="Proteomes" id="UP000008144"/>
    </source>
</evidence>
<dbReference type="InterPro" id="IPR018501">
    <property type="entry name" value="DDT_dom"/>
</dbReference>
<dbReference type="InterPro" id="IPR028941">
    <property type="entry name" value="WHIM2_dom"/>
</dbReference>
<dbReference type="InterPro" id="IPR001965">
    <property type="entry name" value="Znf_PHD"/>
</dbReference>
<evidence type="ECO:0000256" key="4">
    <source>
        <dbReference type="ARBA" id="ARBA00022833"/>
    </source>
</evidence>
<dbReference type="InterPro" id="IPR019787">
    <property type="entry name" value="Znf_PHD-finger"/>
</dbReference>
<dbReference type="PROSITE" id="PS01359">
    <property type="entry name" value="ZF_PHD_1"/>
    <property type="match status" value="1"/>
</dbReference>
<dbReference type="PANTHER" id="PTHR45975:SF2">
    <property type="entry name" value="NUCLEOSOME-REMODELING FACTOR SUBUNIT BPTF"/>
    <property type="match status" value="1"/>
</dbReference>
<feature type="compositionally biased region" description="Basic residues" evidence="7">
    <location>
        <begin position="86"/>
        <end position="100"/>
    </location>
</feature>
<evidence type="ECO:0000256" key="1">
    <source>
        <dbReference type="ARBA" id="ARBA00004123"/>
    </source>
</evidence>
<evidence type="ECO:0000256" key="6">
    <source>
        <dbReference type="PROSITE-ProRule" id="PRU00146"/>
    </source>
</evidence>
<evidence type="ECO:0000313" key="10">
    <source>
        <dbReference type="Ensembl" id="ENSCINP00000021230.3"/>
    </source>
</evidence>
<reference evidence="10" key="3">
    <citation type="submission" date="2025-09" db="UniProtKB">
        <authorList>
            <consortium name="Ensembl"/>
        </authorList>
    </citation>
    <scope>IDENTIFICATION</scope>
</reference>
<dbReference type="PROSITE" id="PS50016">
    <property type="entry name" value="ZF_PHD_2"/>
    <property type="match status" value="1"/>
</dbReference>
<evidence type="ECO:0000256" key="3">
    <source>
        <dbReference type="ARBA" id="ARBA00022771"/>
    </source>
</evidence>
<feature type="compositionally biased region" description="Polar residues" evidence="7">
    <location>
        <begin position="27"/>
        <end position="61"/>
    </location>
</feature>
<dbReference type="SMART" id="SM00249">
    <property type="entry name" value="PHD"/>
    <property type="match status" value="1"/>
</dbReference>
<organism evidence="10 11">
    <name type="scientific">Ciona intestinalis</name>
    <name type="common">Transparent sea squirt</name>
    <name type="synonym">Ascidia intestinalis</name>
    <dbReference type="NCBI Taxonomy" id="7719"/>
    <lineage>
        <taxon>Eukaryota</taxon>
        <taxon>Metazoa</taxon>
        <taxon>Chordata</taxon>
        <taxon>Tunicata</taxon>
        <taxon>Ascidiacea</taxon>
        <taxon>Phlebobranchia</taxon>
        <taxon>Cionidae</taxon>
        <taxon>Ciona</taxon>
    </lineage>
</organism>
<keyword evidence="4" id="KW-0862">Zinc</keyword>
<name>F6ZDZ6_CIOIN</name>
<keyword evidence="5" id="KW-0539">Nucleus</keyword>
<dbReference type="AlphaFoldDB" id="F6ZDZ6"/>
<dbReference type="STRING" id="7719.ENSCINP00000021230"/>
<feature type="region of interest" description="Disordered" evidence="7">
    <location>
        <begin position="117"/>
        <end position="143"/>
    </location>
</feature>
<dbReference type="GO" id="GO:0008270">
    <property type="term" value="F:zinc ion binding"/>
    <property type="evidence" value="ECO:0007669"/>
    <property type="project" value="UniProtKB-KW"/>
</dbReference>
<evidence type="ECO:0000256" key="7">
    <source>
        <dbReference type="SAM" id="MobiDB-lite"/>
    </source>
</evidence>
<comment type="subcellular location">
    <subcellularLocation>
        <location evidence="1">Nucleus</location>
    </subcellularLocation>
</comment>
<dbReference type="GO" id="GO:0016589">
    <property type="term" value="C:NURF complex"/>
    <property type="evidence" value="ECO:0007669"/>
    <property type="project" value="InterPro"/>
</dbReference>
<evidence type="ECO:0000259" key="8">
    <source>
        <dbReference type="PROSITE" id="PS50016"/>
    </source>
</evidence>
<feature type="region of interest" description="Disordered" evidence="7">
    <location>
        <begin position="1"/>
        <end position="101"/>
    </location>
</feature>
<dbReference type="InParanoid" id="F6ZDZ6"/>
<dbReference type="Pfam" id="PF15613">
    <property type="entry name" value="WSD"/>
    <property type="match status" value="1"/>
</dbReference>
<dbReference type="Pfam" id="PF00628">
    <property type="entry name" value="PHD"/>
    <property type="match status" value="1"/>
</dbReference>
<dbReference type="SUPFAM" id="SSF57903">
    <property type="entry name" value="FYVE/PHD zinc finger"/>
    <property type="match status" value="1"/>
</dbReference>
<reference evidence="10" key="2">
    <citation type="submission" date="2025-08" db="UniProtKB">
        <authorList>
            <consortium name="Ensembl"/>
        </authorList>
    </citation>
    <scope>IDENTIFICATION</scope>
</reference>
<dbReference type="PROSITE" id="PS50827">
    <property type="entry name" value="DDT"/>
    <property type="match status" value="1"/>
</dbReference>
<protein>
    <recommendedName>
        <fullName evidence="12">PHD-type domain-containing protein</fullName>
    </recommendedName>
</protein>
<dbReference type="CDD" id="cd15559">
    <property type="entry name" value="PHD1_BPTF"/>
    <property type="match status" value="1"/>
</dbReference>
<evidence type="ECO:0000256" key="5">
    <source>
        <dbReference type="ARBA" id="ARBA00023242"/>
    </source>
</evidence>
<dbReference type="GO" id="GO:0006357">
    <property type="term" value="P:regulation of transcription by RNA polymerase II"/>
    <property type="evidence" value="ECO:0007669"/>
    <property type="project" value="InterPro"/>
</dbReference>